<dbReference type="AlphaFoldDB" id="A0A1I7ZFM2"/>
<organism evidence="1 2">
    <name type="scientific">Steinernema glaseri</name>
    <dbReference type="NCBI Taxonomy" id="37863"/>
    <lineage>
        <taxon>Eukaryota</taxon>
        <taxon>Metazoa</taxon>
        <taxon>Ecdysozoa</taxon>
        <taxon>Nematoda</taxon>
        <taxon>Chromadorea</taxon>
        <taxon>Rhabditida</taxon>
        <taxon>Tylenchina</taxon>
        <taxon>Panagrolaimomorpha</taxon>
        <taxon>Strongyloidoidea</taxon>
        <taxon>Steinernematidae</taxon>
        <taxon>Steinernema</taxon>
    </lineage>
</organism>
<evidence type="ECO:0000313" key="2">
    <source>
        <dbReference type="WBParaSite" id="L893_g2596.t1"/>
    </source>
</evidence>
<evidence type="ECO:0000313" key="1">
    <source>
        <dbReference type="Proteomes" id="UP000095287"/>
    </source>
</evidence>
<dbReference type="Proteomes" id="UP000095287">
    <property type="component" value="Unplaced"/>
</dbReference>
<reference evidence="2" key="1">
    <citation type="submission" date="2016-11" db="UniProtKB">
        <authorList>
            <consortium name="WormBaseParasite"/>
        </authorList>
    </citation>
    <scope>IDENTIFICATION</scope>
</reference>
<accession>A0A1I7ZFM2</accession>
<dbReference type="WBParaSite" id="L893_g2596.t1">
    <property type="protein sequence ID" value="L893_g2596.t1"/>
    <property type="gene ID" value="L893_g2596"/>
</dbReference>
<protein>
    <submittedName>
        <fullName evidence="2">Uncharacterized protein</fullName>
    </submittedName>
</protein>
<sequence>MIRQRTGYGRHFFKRVENFSETQPLFHLGFPRTLSACQSRPVFFVASATLLFLEKSFCGSSFWDSAKARFTAMDICDFRYFSSTLGEDPCESKVTVARGCHWYKRDLKVDFWNPE</sequence>
<name>A0A1I7ZFM2_9BILA</name>
<keyword evidence="1" id="KW-1185">Reference proteome</keyword>
<proteinExistence type="predicted"/>